<evidence type="ECO:0000313" key="4">
    <source>
        <dbReference type="Proteomes" id="UP000192569"/>
    </source>
</evidence>
<reference evidence="3 4" key="1">
    <citation type="submission" date="2017-04" db="EMBL/GenBank/DDBJ databases">
        <authorList>
            <person name="Afonso C.L."/>
            <person name="Miller P.J."/>
            <person name="Scott M.A."/>
            <person name="Spackman E."/>
            <person name="Goraichik I."/>
            <person name="Dimitrov K.M."/>
            <person name="Suarez D.L."/>
            <person name="Swayne D.E."/>
        </authorList>
    </citation>
    <scope>NUCLEOTIDE SEQUENCE [LARGE SCALE GENOMIC DNA]</scope>
    <source>
        <strain evidence="3 4">ToBE</strain>
    </source>
</reference>
<dbReference type="PANTHER" id="PTHR34821:SF2">
    <property type="entry name" value="INNER MEMBRANE PROTEIN YDCZ"/>
    <property type="match status" value="1"/>
</dbReference>
<dbReference type="Proteomes" id="UP000192569">
    <property type="component" value="Chromosome I"/>
</dbReference>
<gene>
    <name evidence="3" type="ORF">SAMN00808754_3262</name>
</gene>
<accession>A0A1W1W374</accession>
<dbReference type="PANTHER" id="PTHR34821">
    <property type="entry name" value="INNER MEMBRANE PROTEIN YDCZ"/>
    <property type="match status" value="1"/>
</dbReference>
<dbReference type="Pfam" id="PF04657">
    <property type="entry name" value="DMT_YdcZ"/>
    <property type="match status" value="1"/>
</dbReference>
<proteinExistence type="predicted"/>
<keyword evidence="1" id="KW-0812">Transmembrane</keyword>
<protein>
    <submittedName>
        <fullName evidence="3">Transporter family-2 protein</fullName>
    </submittedName>
</protein>
<evidence type="ECO:0000256" key="2">
    <source>
        <dbReference type="SAM" id="SignalP"/>
    </source>
</evidence>
<dbReference type="STRING" id="698762.SAMN00808754_3262"/>
<evidence type="ECO:0000256" key="1">
    <source>
        <dbReference type="SAM" id="Phobius"/>
    </source>
</evidence>
<feature type="chain" id="PRO_5010712517" evidence="2">
    <location>
        <begin position="17"/>
        <end position="145"/>
    </location>
</feature>
<evidence type="ECO:0000313" key="3">
    <source>
        <dbReference type="EMBL" id="SMC00075.1"/>
    </source>
</evidence>
<feature type="transmembrane region" description="Helical" evidence="1">
    <location>
        <begin position="67"/>
        <end position="87"/>
    </location>
</feature>
<dbReference type="GO" id="GO:0005886">
    <property type="term" value="C:plasma membrane"/>
    <property type="evidence" value="ECO:0007669"/>
    <property type="project" value="TreeGrafter"/>
</dbReference>
<organism evidence="3 4">
    <name type="scientific">Thermanaeromonas toyohensis ToBE</name>
    <dbReference type="NCBI Taxonomy" id="698762"/>
    <lineage>
        <taxon>Bacteria</taxon>
        <taxon>Bacillati</taxon>
        <taxon>Bacillota</taxon>
        <taxon>Clostridia</taxon>
        <taxon>Neomoorellales</taxon>
        <taxon>Neomoorellaceae</taxon>
        <taxon>Thermanaeromonas</taxon>
    </lineage>
</organism>
<dbReference type="RefSeq" id="WP_084666900.1">
    <property type="nucleotide sequence ID" value="NZ_LT838272.1"/>
</dbReference>
<feature type="transmembrane region" description="Helical" evidence="1">
    <location>
        <begin position="125"/>
        <end position="143"/>
    </location>
</feature>
<dbReference type="OrthoDB" id="9789346at2"/>
<keyword evidence="2" id="KW-0732">Signal</keyword>
<keyword evidence="4" id="KW-1185">Reference proteome</keyword>
<feature type="signal peptide" evidence="2">
    <location>
        <begin position="1"/>
        <end position="16"/>
    </location>
</feature>
<name>A0A1W1W374_9FIRM</name>
<feature type="transmembrane region" description="Helical" evidence="1">
    <location>
        <begin position="36"/>
        <end position="55"/>
    </location>
</feature>
<keyword evidence="1" id="KW-0472">Membrane</keyword>
<feature type="transmembrane region" description="Helical" evidence="1">
    <location>
        <begin position="93"/>
        <end position="113"/>
    </location>
</feature>
<dbReference type="InterPro" id="IPR006750">
    <property type="entry name" value="YdcZ"/>
</dbReference>
<dbReference type="AlphaFoldDB" id="A0A1W1W374"/>
<dbReference type="EMBL" id="LT838272">
    <property type="protein sequence ID" value="SMC00075.1"/>
    <property type="molecule type" value="Genomic_DNA"/>
</dbReference>
<sequence>MLFALVLALLSGVAMAVQGSLNAALAKITGLLQATLVVHLTATITVVLLLLFPLSPGSLGKIIQAPWYLLLGGIIGVLITYGVVASIPRAGVALATTAIIVGQVTTALIIDHWGLFGLEKIPFTWWKALGLALLASGACLMLKNM</sequence>
<keyword evidence="1" id="KW-1133">Transmembrane helix</keyword>